<evidence type="ECO:0000313" key="4">
    <source>
        <dbReference type="Proteomes" id="UP000824049"/>
    </source>
</evidence>
<feature type="compositionally biased region" description="Polar residues" evidence="1">
    <location>
        <begin position="200"/>
        <end position="209"/>
    </location>
</feature>
<gene>
    <name evidence="3" type="ORF">H9968_00385</name>
</gene>
<dbReference type="Proteomes" id="UP000824049">
    <property type="component" value="Unassembled WGS sequence"/>
</dbReference>
<evidence type="ECO:0000256" key="2">
    <source>
        <dbReference type="SAM" id="SignalP"/>
    </source>
</evidence>
<protein>
    <recommendedName>
        <fullName evidence="5">Fibronectin type III domain-containing protein</fullName>
    </recommendedName>
</protein>
<evidence type="ECO:0008006" key="5">
    <source>
        <dbReference type="Google" id="ProtNLM"/>
    </source>
</evidence>
<feature type="chain" id="PRO_5039271291" description="Fibronectin type III domain-containing protein" evidence="2">
    <location>
        <begin position="23"/>
        <end position="399"/>
    </location>
</feature>
<sequence>MRKKIQNLFGIFILLFAFSAFTVNVQADTSADLTVNGNEVTVALHLPEGKTETITSLRLKLYVSVKSGEMKEPSFRFAEGLTSEVQDAAVSQGEEGNYVVDLILSGKQKQDIFQGSEDAVIGTLVLTPENGKDFIAEAGISGEDSAETGNEQQDGDVQPIVQYVDSSGISMETLTLDNAAPVSVEYVQQKPAQPDKGEEPSTTPDQGQDTGAAAVTKVTGVSAVYINMSKTIVSWKAAAGADGYEIWRSKKKNGNYTLKERVSARRNSKKVKHKDGKIYYYKVRAFVTDAAGSKIYGEFSDPAPAVPARPKVKADVNYDRGRVLLTWKKSVRADGYKIYQYNFRTRKYKAVAKVKKQTFWSRRIKAGSSYMFRVRAFEKKKNGKKIYGAFSAPQTVRIK</sequence>
<dbReference type="InterPro" id="IPR036116">
    <property type="entry name" value="FN3_sf"/>
</dbReference>
<reference evidence="3" key="2">
    <citation type="submission" date="2021-04" db="EMBL/GenBank/DDBJ databases">
        <authorList>
            <person name="Gilroy R."/>
        </authorList>
    </citation>
    <scope>NUCLEOTIDE SEQUENCE</scope>
    <source>
        <strain evidence="3">CHK179-28034</strain>
    </source>
</reference>
<proteinExistence type="predicted"/>
<dbReference type="InterPro" id="IPR013783">
    <property type="entry name" value="Ig-like_fold"/>
</dbReference>
<comment type="caution">
    <text evidence="3">The sequence shown here is derived from an EMBL/GenBank/DDBJ whole genome shotgun (WGS) entry which is preliminary data.</text>
</comment>
<evidence type="ECO:0000313" key="3">
    <source>
        <dbReference type="EMBL" id="HIZ38373.1"/>
    </source>
</evidence>
<evidence type="ECO:0000256" key="1">
    <source>
        <dbReference type="SAM" id="MobiDB-lite"/>
    </source>
</evidence>
<feature type="region of interest" description="Disordered" evidence="1">
    <location>
        <begin position="189"/>
        <end position="212"/>
    </location>
</feature>
<organism evidence="3 4">
    <name type="scientific">Candidatus Anaerobutyricum stercoris</name>
    <dbReference type="NCBI Taxonomy" id="2838457"/>
    <lineage>
        <taxon>Bacteria</taxon>
        <taxon>Bacillati</taxon>
        <taxon>Bacillota</taxon>
        <taxon>Clostridia</taxon>
        <taxon>Lachnospirales</taxon>
        <taxon>Lachnospiraceae</taxon>
        <taxon>Anaerobutyricum</taxon>
    </lineage>
</organism>
<dbReference type="AlphaFoldDB" id="A0A9D2EIZ9"/>
<keyword evidence="2" id="KW-0732">Signal</keyword>
<dbReference type="EMBL" id="DXBR01000006">
    <property type="protein sequence ID" value="HIZ38373.1"/>
    <property type="molecule type" value="Genomic_DNA"/>
</dbReference>
<feature type="signal peptide" evidence="2">
    <location>
        <begin position="1"/>
        <end position="22"/>
    </location>
</feature>
<dbReference type="Gene3D" id="2.60.40.10">
    <property type="entry name" value="Immunoglobulins"/>
    <property type="match status" value="2"/>
</dbReference>
<reference evidence="3" key="1">
    <citation type="journal article" date="2021" name="PeerJ">
        <title>Extensive microbial diversity within the chicken gut microbiome revealed by metagenomics and culture.</title>
        <authorList>
            <person name="Gilroy R."/>
            <person name="Ravi A."/>
            <person name="Getino M."/>
            <person name="Pursley I."/>
            <person name="Horton D.L."/>
            <person name="Alikhan N.F."/>
            <person name="Baker D."/>
            <person name="Gharbi K."/>
            <person name="Hall N."/>
            <person name="Watson M."/>
            <person name="Adriaenssens E.M."/>
            <person name="Foster-Nyarko E."/>
            <person name="Jarju S."/>
            <person name="Secka A."/>
            <person name="Antonio M."/>
            <person name="Oren A."/>
            <person name="Chaudhuri R.R."/>
            <person name="La Ragione R."/>
            <person name="Hildebrand F."/>
            <person name="Pallen M.J."/>
        </authorList>
    </citation>
    <scope>NUCLEOTIDE SEQUENCE</scope>
    <source>
        <strain evidence="3">CHK179-28034</strain>
    </source>
</reference>
<accession>A0A9D2EIZ9</accession>
<dbReference type="SUPFAM" id="SSF49265">
    <property type="entry name" value="Fibronectin type III"/>
    <property type="match status" value="2"/>
</dbReference>
<name>A0A9D2EIZ9_9FIRM</name>